<evidence type="ECO:0000313" key="2">
    <source>
        <dbReference type="EMBL" id="KAF2014614.1"/>
    </source>
</evidence>
<reference evidence="2" key="1">
    <citation type="journal article" date="2020" name="Stud. Mycol.">
        <title>101 Dothideomycetes genomes: a test case for predicting lifestyles and emergence of pathogens.</title>
        <authorList>
            <person name="Haridas S."/>
            <person name="Albert R."/>
            <person name="Binder M."/>
            <person name="Bloem J."/>
            <person name="Labutti K."/>
            <person name="Salamov A."/>
            <person name="Andreopoulos B."/>
            <person name="Baker S."/>
            <person name="Barry K."/>
            <person name="Bills G."/>
            <person name="Bluhm B."/>
            <person name="Cannon C."/>
            <person name="Castanera R."/>
            <person name="Culley D."/>
            <person name="Daum C."/>
            <person name="Ezra D."/>
            <person name="Gonzalez J."/>
            <person name="Henrissat B."/>
            <person name="Kuo A."/>
            <person name="Liang C."/>
            <person name="Lipzen A."/>
            <person name="Lutzoni F."/>
            <person name="Magnuson J."/>
            <person name="Mondo S."/>
            <person name="Nolan M."/>
            <person name="Ohm R."/>
            <person name="Pangilinan J."/>
            <person name="Park H.-J."/>
            <person name="Ramirez L."/>
            <person name="Alfaro M."/>
            <person name="Sun H."/>
            <person name="Tritt A."/>
            <person name="Yoshinaga Y."/>
            <person name="Zwiers L.-H."/>
            <person name="Turgeon B."/>
            <person name="Goodwin S."/>
            <person name="Spatafora J."/>
            <person name="Crous P."/>
            <person name="Grigoriev I."/>
        </authorList>
    </citation>
    <scope>NUCLEOTIDE SEQUENCE</scope>
    <source>
        <strain evidence="2">CBS 175.79</strain>
    </source>
</reference>
<protein>
    <recommendedName>
        <fullName evidence="4">Small secreted protein</fullName>
    </recommendedName>
</protein>
<name>A0A6A5XQN9_9PLEO</name>
<evidence type="ECO:0008006" key="4">
    <source>
        <dbReference type="Google" id="ProtNLM"/>
    </source>
</evidence>
<dbReference type="GeneID" id="54288524"/>
<dbReference type="EMBL" id="ML978070">
    <property type="protein sequence ID" value="KAF2014614.1"/>
    <property type="molecule type" value="Genomic_DNA"/>
</dbReference>
<organism evidence="2 3">
    <name type="scientific">Aaosphaeria arxii CBS 175.79</name>
    <dbReference type="NCBI Taxonomy" id="1450172"/>
    <lineage>
        <taxon>Eukaryota</taxon>
        <taxon>Fungi</taxon>
        <taxon>Dikarya</taxon>
        <taxon>Ascomycota</taxon>
        <taxon>Pezizomycotina</taxon>
        <taxon>Dothideomycetes</taxon>
        <taxon>Pleosporomycetidae</taxon>
        <taxon>Pleosporales</taxon>
        <taxon>Pleosporales incertae sedis</taxon>
        <taxon>Aaosphaeria</taxon>
    </lineage>
</organism>
<evidence type="ECO:0000256" key="1">
    <source>
        <dbReference type="SAM" id="SignalP"/>
    </source>
</evidence>
<dbReference type="Proteomes" id="UP000799778">
    <property type="component" value="Unassembled WGS sequence"/>
</dbReference>
<accession>A0A6A5XQN9</accession>
<proteinExistence type="predicted"/>
<keyword evidence="1" id="KW-0732">Signal</keyword>
<dbReference type="AlphaFoldDB" id="A0A6A5XQN9"/>
<sequence length="138" mass="14404">MQYSTTAYAAIVALLSLNSFVSAAPSASVVARQAKNIRLGYESLDANPGKKGASAVWVAGSGCSAVTPHGFDWEEFTPCEVFFTPPGQSQMYTMEGCGSGGGDLKENGNKVGSCKSEEQVEDCGGGRKWVGQYSCTLA</sequence>
<keyword evidence="3" id="KW-1185">Reference proteome</keyword>
<feature type="chain" id="PRO_5025664930" description="Small secreted protein" evidence="1">
    <location>
        <begin position="24"/>
        <end position="138"/>
    </location>
</feature>
<feature type="signal peptide" evidence="1">
    <location>
        <begin position="1"/>
        <end position="23"/>
    </location>
</feature>
<evidence type="ECO:0000313" key="3">
    <source>
        <dbReference type="Proteomes" id="UP000799778"/>
    </source>
</evidence>
<gene>
    <name evidence="2" type="ORF">BU24DRAFT_451607</name>
</gene>
<dbReference type="RefSeq" id="XP_033382953.1">
    <property type="nucleotide sequence ID" value="XM_033531127.1"/>
</dbReference>